<dbReference type="SMART" id="SM00753">
    <property type="entry name" value="PAM"/>
    <property type="match status" value="1"/>
</dbReference>
<dbReference type="SMART" id="SM00088">
    <property type="entry name" value="PINT"/>
    <property type="match status" value="1"/>
</dbReference>
<evidence type="ECO:0000313" key="4">
    <source>
        <dbReference type="EMBL" id="KAF9764288.1"/>
    </source>
</evidence>
<dbReference type="GO" id="GO:0000502">
    <property type="term" value="C:proteasome complex"/>
    <property type="evidence" value="ECO:0007669"/>
    <property type="project" value="UniProtKB-KW"/>
</dbReference>
<keyword evidence="2 4" id="KW-0647">Proteasome</keyword>
<dbReference type="OrthoDB" id="1418352at2759"/>
<dbReference type="InterPro" id="IPR040773">
    <property type="entry name" value="Rpn6_N"/>
</dbReference>
<gene>
    <name evidence="4" type="primary">Rpn6</name>
    <name evidence="4" type="ORF">NGRA_0684</name>
</gene>
<dbReference type="PROSITE" id="PS50250">
    <property type="entry name" value="PCI"/>
    <property type="match status" value="1"/>
</dbReference>
<comment type="caution">
    <text evidence="4">The sequence shown here is derived from an EMBL/GenBank/DDBJ whole genome shotgun (WGS) entry which is preliminary data.</text>
</comment>
<protein>
    <submittedName>
        <fullName evidence="4">26S proteasome non-ATPase regulatory subunit 11</fullName>
    </submittedName>
</protein>
<dbReference type="Pfam" id="PF01399">
    <property type="entry name" value="PCI"/>
    <property type="match status" value="1"/>
</dbReference>
<feature type="domain" description="PCI" evidence="3">
    <location>
        <begin position="195"/>
        <end position="365"/>
    </location>
</feature>
<dbReference type="Proteomes" id="UP000740883">
    <property type="component" value="Unassembled WGS sequence"/>
</dbReference>
<evidence type="ECO:0000313" key="5">
    <source>
        <dbReference type="Proteomes" id="UP000740883"/>
    </source>
</evidence>
<evidence type="ECO:0000256" key="1">
    <source>
        <dbReference type="ARBA" id="ARBA00007454"/>
    </source>
</evidence>
<evidence type="ECO:0000256" key="2">
    <source>
        <dbReference type="ARBA" id="ARBA00022942"/>
    </source>
</evidence>
<dbReference type="InterPro" id="IPR000717">
    <property type="entry name" value="PCI_dom"/>
</dbReference>
<evidence type="ECO:0000259" key="3">
    <source>
        <dbReference type="PROSITE" id="PS50250"/>
    </source>
</evidence>
<dbReference type="Pfam" id="PF18055">
    <property type="entry name" value="RPN6_N"/>
    <property type="match status" value="1"/>
</dbReference>
<comment type="similarity">
    <text evidence="1">Belongs to the proteasome subunit S9 family.</text>
</comment>
<organism evidence="4 5">
    <name type="scientific">Nosema granulosis</name>
    <dbReference type="NCBI Taxonomy" id="83296"/>
    <lineage>
        <taxon>Eukaryota</taxon>
        <taxon>Fungi</taxon>
        <taxon>Fungi incertae sedis</taxon>
        <taxon>Microsporidia</taxon>
        <taxon>Nosematidae</taxon>
        <taxon>Nosema</taxon>
    </lineage>
</organism>
<dbReference type="InterPro" id="IPR036390">
    <property type="entry name" value="WH_DNA-bd_sf"/>
</dbReference>
<name>A0A9P6GZW0_9MICR</name>
<dbReference type="SUPFAM" id="SSF46785">
    <property type="entry name" value="Winged helix' DNA-binding domain"/>
    <property type="match status" value="1"/>
</dbReference>
<accession>A0A9P6GZW0</accession>
<sequence>MNQLVEVIKNKETTQEEKETAFLEIQKRNMANNDLVSIRDNIIHLKTIWPDITTARTTKIIKKIFDIIPSDTSVLANVLGILGDLIEWAKKDNKNMLRLDLECKRIYVFIYVGKYHEALERIKVVVKELKKYDDRPNLITLYVYESKAYYKIMNFAKAKSALTSARTLAVSTYCSSELQAQIDLFNGMYLCDERNYLTSFSYFLEALEGFSVDKKYNEASISLRYLILSKIISGRQSEIQSIYKNKYAVPHLNDECVKVLLEVSEACQDRSLKKYSDIIVLNKTLIENDVFLKAHLEYLYDILLEKNIHKLIEPYSIVYIEYIAQKLSFNVEEIEKRVRKMILDKSIKGILNHSDMSLIIFEEKKVNKYDTECLRTIDALEKIISINY</sequence>
<proteinExistence type="inferred from homology"/>
<keyword evidence="5" id="KW-1185">Reference proteome</keyword>
<dbReference type="AlphaFoldDB" id="A0A9P6GZW0"/>
<reference evidence="4 5" key="1">
    <citation type="journal article" date="2020" name="Genome Biol. Evol.">
        <title>Comparative genomics of strictly vertically transmitted, feminizing microsporidia endosymbionts of amphipod crustaceans.</title>
        <authorList>
            <person name="Cormier A."/>
            <person name="Chebbi M.A."/>
            <person name="Giraud I."/>
            <person name="Wattier R."/>
            <person name="Teixeira M."/>
            <person name="Gilbert C."/>
            <person name="Rigaud T."/>
            <person name="Cordaux R."/>
        </authorList>
    </citation>
    <scope>NUCLEOTIDE SEQUENCE [LARGE SCALE GENOMIC DNA]</scope>
    <source>
        <strain evidence="4 5">Ou3-Ou53</strain>
    </source>
</reference>
<dbReference type="PANTHER" id="PTHR10678">
    <property type="entry name" value="26S PROTEASOME NON-ATPASE REGULATORY SUBUNIT 11/COP9 SIGNALOSOME COMPLEX SUBUNIT 2"/>
    <property type="match status" value="1"/>
</dbReference>
<dbReference type="InterPro" id="IPR050871">
    <property type="entry name" value="26S_Proteasome/COP9_Components"/>
</dbReference>
<dbReference type="Gene3D" id="1.25.40.570">
    <property type="match status" value="1"/>
</dbReference>
<dbReference type="EMBL" id="SBJO01000029">
    <property type="protein sequence ID" value="KAF9764288.1"/>
    <property type="molecule type" value="Genomic_DNA"/>
</dbReference>